<evidence type="ECO:0000256" key="3">
    <source>
        <dbReference type="ARBA" id="ARBA00022692"/>
    </source>
</evidence>
<dbReference type="PANTHER" id="PTHR43124">
    <property type="entry name" value="PURINE EFFLUX PUMP PBUE"/>
    <property type="match status" value="1"/>
</dbReference>
<feature type="transmembrane region" description="Helical" evidence="6">
    <location>
        <begin position="320"/>
        <end position="346"/>
    </location>
</feature>
<dbReference type="CDD" id="cd17324">
    <property type="entry name" value="MFS_NepI_like"/>
    <property type="match status" value="1"/>
</dbReference>
<dbReference type="GO" id="GO:0022857">
    <property type="term" value="F:transmembrane transporter activity"/>
    <property type="evidence" value="ECO:0007669"/>
    <property type="project" value="InterPro"/>
</dbReference>
<evidence type="ECO:0000259" key="7">
    <source>
        <dbReference type="PROSITE" id="PS50850"/>
    </source>
</evidence>
<feature type="transmembrane region" description="Helical" evidence="6">
    <location>
        <begin position="288"/>
        <end position="308"/>
    </location>
</feature>
<protein>
    <submittedName>
        <fullName evidence="8">DHA1 family chloramphenicol resistance protein-like MFS transporter</fullName>
    </submittedName>
</protein>
<dbReference type="InterPro" id="IPR011701">
    <property type="entry name" value="MFS"/>
</dbReference>
<keyword evidence="5 6" id="KW-0472">Membrane</keyword>
<dbReference type="Gene3D" id="1.20.1250.20">
    <property type="entry name" value="MFS general substrate transporter like domains"/>
    <property type="match status" value="1"/>
</dbReference>
<feature type="transmembrane region" description="Helical" evidence="6">
    <location>
        <begin position="263"/>
        <end position="282"/>
    </location>
</feature>
<dbReference type="RefSeq" id="WP_184920024.1">
    <property type="nucleotide sequence ID" value="NZ_JACHMO010000001.1"/>
</dbReference>
<dbReference type="InterPro" id="IPR020846">
    <property type="entry name" value="MFS_dom"/>
</dbReference>
<comment type="caution">
    <text evidence="8">The sequence shown here is derived from an EMBL/GenBank/DDBJ whole genome shotgun (WGS) entry which is preliminary data.</text>
</comment>
<evidence type="ECO:0000256" key="5">
    <source>
        <dbReference type="ARBA" id="ARBA00023136"/>
    </source>
</evidence>
<organism evidence="8 9">
    <name type="scientific">Saccharothrix ecbatanensis</name>
    <dbReference type="NCBI Taxonomy" id="1105145"/>
    <lineage>
        <taxon>Bacteria</taxon>
        <taxon>Bacillati</taxon>
        <taxon>Actinomycetota</taxon>
        <taxon>Actinomycetes</taxon>
        <taxon>Pseudonocardiales</taxon>
        <taxon>Pseudonocardiaceae</taxon>
        <taxon>Saccharothrix</taxon>
    </lineage>
</organism>
<dbReference type="Pfam" id="PF07690">
    <property type="entry name" value="MFS_1"/>
    <property type="match status" value="1"/>
</dbReference>
<reference evidence="8 9" key="1">
    <citation type="submission" date="2020-08" db="EMBL/GenBank/DDBJ databases">
        <title>Sequencing the genomes of 1000 actinobacteria strains.</title>
        <authorList>
            <person name="Klenk H.-P."/>
        </authorList>
    </citation>
    <scope>NUCLEOTIDE SEQUENCE [LARGE SCALE GENOMIC DNA]</scope>
    <source>
        <strain evidence="8 9">DSM 45486</strain>
    </source>
</reference>
<feature type="transmembrane region" description="Helical" evidence="6">
    <location>
        <begin position="226"/>
        <end position="251"/>
    </location>
</feature>
<keyword evidence="2" id="KW-1003">Cell membrane</keyword>
<comment type="subcellular location">
    <subcellularLocation>
        <location evidence="1">Cell membrane</location>
        <topology evidence="1">Multi-pass membrane protein</topology>
    </subcellularLocation>
</comment>
<evidence type="ECO:0000256" key="6">
    <source>
        <dbReference type="SAM" id="Phobius"/>
    </source>
</evidence>
<dbReference type="Proteomes" id="UP000552097">
    <property type="component" value="Unassembled WGS sequence"/>
</dbReference>
<feature type="transmembrane region" description="Helical" evidence="6">
    <location>
        <begin position="122"/>
        <end position="143"/>
    </location>
</feature>
<feature type="transmembrane region" description="Helical" evidence="6">
    <location>
        <begin position="30"/>
        <end position="51"/>
    </location>
</feature>
<name>A0A7W9HIX3_9PSEU</name>
<feature type="transmembrane region" description="Helical" evidence="6">
    <location>
        <begin position="149"/>
        <end position="171"/>
    </location>
</feature>
<feature type="transmembrane region" description="Helical" evidence="6">
    <location>
        <begin position="63"/>
        <end position="81"/>
    </location>
</feature>
<proteinExistence type="predicted"/>
<keyword evidence="9" id="KW-1185">Reference proteome</keyword>
<dbReference type="InterPro" id="IPR036259">
    <property type="entry name" value="MFS_trans_sf"/>
</dbReference>
<dbReference type="SUPFAM" id="SSF103473">
    <property type="entry name" value="MFS general substrate transporter"/>
    <property type="match status" value="1"/>
</dbReference>
<dbReference type="EMBL" id="JACHMO010000001">
    <property type="protein sequence ID" value="MBB5802970.1"/>
    <property type="molecule type" value="Genomic_DNA"/>
</dbReference>
<dbReference type="PANTHER" id="PTHR43124:SF3">
    <property type="entry name" value="CHLORAMPHENICOL EFFLUX PUMP RV0191"/>
    <property type="match status" value="1"/>
</dbReference>
<evidence type="ECO:0000313" key="9">
    <source>
        <dbReference type="Proteomes" id="UP000552097"/>
    </source>
</evidence>
<keyword evidence="3 6" id="KW-0812">Transmembrane</keyword>
<feature type="domain" description="Major facilitator superfamily (MFS) profile" evidence="7">
    <location>
        <begin position="1"/>
        <end position="376"/>
    </location>
</feature>
<keyword evidence="4 6" id="KW-1133">Transmembrane helix</keyword>
<dbReference type="AlphaFoldDB" id="A0A7W9HIX3"/>
<feature type="transmembrane region" description="Helical" evidence="6">
    <location>
        <begin position="197"/>
        <end position="220"/>
    </location>
</feature>
<evidence type="ECO:0000256" key="2">
    <source>
        <dbReference type="ARBA" id="ARBA00022475"/>
    </source>
</evidence>
<evidence type="ECO:0000313" key="8">
    <source>
        <dbReference type="EMBL" id="MBB5802970.1"/>
    </source>
</evidence>
<evidence type="ECO:0000256" key="1">
    <source>
        <dbReference type="ARBA" id="ARBA00004651"/>
    </source>
</evidence>
<feature type="transmembrane region" description="Helical" evidence="6">
    <location>
        <begin position="87"/>
        <end position="110"/>
    </location>
</feature>
<evidence type="ECO:0000256" key="4">
    <source>
        <dbReference type="ARBA" id="ARBA00022989"/>
    </source>
</evidence>
<dbReference type="InterPro" id="IPR050189">
    <property type="entry name" value="MFS_Efflux_Transporters"/>
</dbReference>
<accession>A0A7W9HIX3</accession>
<sequence length="387" mass="39553">MGIGTFLLGTSEFMIIGLLPELATHLSVDIAGASLLVSVFALGMVVGAPVMSIVTLTLDQRRSLLIACMVFAVAHGLVLIVDGFVPLLLLRLLGALACATYWSIGAVIAVREAPVGRSAEALSLMIGGITLAAVLGVPLGTWIGQTYGWKASFGLLAVLTVLAAVLLSLVLPRRERERDVDLKALVKREIKAFRRGTLWLALATTILSQAGIFAGFTYFIPMLTDAGAVVAGEAPVVLLAFGVGSIVGVYIGGRLADRFPAGVLLGGLALLAAGLGAVLVAAEVPGAVFPAAFAFGTFAFCLGGVLNARVFTLAGGAPTLAASANVSAFNVGNTIGPWVGGLVLAYGGVWSAPLWVAIALVSIALITALTSLRAEHRANADRIGSGI</sequence>
<gene>
    <name evidence="8" type="ORF">F4560_002738</name>
</gene>
<dbReference type="PROSITE" id="PS50850">
    <property type="entry name" value="MFS"/>
    <property type="match status" value="1"/>
</dbReference>
<feature type="transmembrane region" description="Helical" evidence="6">
    <location>
        <begin position="352"/>
        <end position="372"/>
    </location>
</feature>
<dbReference type="GO" id="GO:0005886">
    <property type="term" value="C:plasma membrane"/>
    <property type="evidence" value="ECO:0007669"/>
    <property type="project" value="UniProtKB-SubCell"/>
</dbReference>